<dbReference type="RefSeq" id="WP_096668687.1">
    <property type="nucleotide sequence ID" value="NZ_AP018316.1"/>
</dbReference>
<protein>
    <recommendedName>
        <fullName evidence="6">Gas vesicle protein GvpW</fullName>
    </recommendedName>
</protein>
<evidence type="ECO:0000313" key="4">
    <source>
        <dbReference type="EMBL" id="BAZ86933.1"/>
    </source>
</evidence>
<sequence>MELENLYTYAFLKTPSFSLHLPEGSTTSVIQIDGNGLSAIVEPGISLDSFQDNDEKIVQMAIDHDRVICDIFRQITVLPLRFGTYFANTDNLLTHLESYGQEYLNKLEKINCKTEFILKLIPRMIAEESPVLESGRHYFLAKKQHYQKQKNFILAQASEKEILINFISKINQIPVIIQEQEEEVRIYLLVNYQDKSLLLEQFLTWQQTCPRWDLFLGEGIPPYHFI</sequence>
<evidence type="ECO:0000313" key="5">
    <source>
        <dbReference type="Proteomes" id="UP000218702"/>
    </source>
</evidence>
<dbReference type="PANTHER" id="PTHR36852">
    <property type="entry name" value="PROTEIN GVPL 2"/>
    <property type="match status" value="1"/>
</dbReference>
<dbReference type="KEGG" id="dcm:NIES806_31510"/>
<dbReference type="InterPro" id="IPR009430">
    <property type="entry name" value="GvpL/GvpF"/>
</dbReference>
<comment type="subcellular location">
    <subcellularLocation>
        <location evidence="2">Gas vesicle</location>
    </subcellularLocation>
</comment>
<dbReference type="Pfam" id="PF06386">
    <property type="entry name" value="GvpL_GvpF"/>
    <property type="match status" value="1"/>
</dbReference>
<dbReference type="PANTHER" id="PTHR36852:SF1">
    <property type="entry name" value="PROTEIN GVPL 2"/>
    <property type="match status" value="1"/>
</dbReference>
<reference evidence="4 5" key="1">
    <citation type="submission" date="2017-06" db="EMBL/GenBank/DDBJ databases">
        <title>Genome sequencing of cyanobaciteial culture collection at National Institute for Environmental Studies (NIES).</title>
        <authorList>
            <person name="Hirose Y."/>
            <person name="Shimura Y."/>
            <person name="Fujisawa T."/>
            <person name="Nakamura Y."/>
            <person name="Kawachi M."/>
        </authorList>
    </citation>
    <scope>NUCLEOTIDE SEQUENCE [LARGE SCALE GENOMIC DNA]</scope>
    <source>
        <strain evidence="4 5">NIES-806</strain>
    </source>
</reference>
<accession>A0A1Z4V683</accession>
<dbReference type="AlphaFoldDB" id="A0A1Z4V683"/>
<keyword evidence="5" id="KW-1185">Reference proteome</keyword>
<comment type="similarity">
    <text evidence="3">Belongs to the gas vesicle GvpF/GvpL family.</text>
</comment>
<keyword evidence="1" id="KW-0304">Gas vesicle</keyword>
<dbReference type="Proteomes" id="UP000218702">
    <property type="component" value="Chromosome"/>
</dbReference>
<evidence type="ECO:0000256" key="2">
    <source>
        <dbReference type="ARBA" id="ARBA00035108"/>
    </source>
</evidence>
<evidence type="ECO:0000256" key="1">
    <source>
        <dbReference type="ARBA" id="ARBA00022987"/>
    </source>
</evidence>
<name>A0A1Z4V683_9CYAN</name>
<dbReference type="OrthoDB" id="561431at2"/>
<evidence type="ECO:0008006" key="6">
    <source>
        <dbReference type="Google" id="ProtNLM"/>
    </source>
</evidence>
<dbReference type="EMBL" id="AP018316">
    <property type="protein sequence ID" value="BAZ86933.1"/>
    <property type="molecule type" value="Genomic_DNA"/>
</dbReference>
<dbReference type="GO" id="GO:0031411">
    <property type="term" value="C:gas vesicle"/>
    <property type="evidence" value="ECO:0007669"/>
    <property type="project" value="UniProtKB-SubCell"/>
</dbReference>
<gene>
    <name evidence="4" type="ORF">NIES806_31510</name>
</gene>
<dbReference type="GO" id="GO:0031412">
    <property type="term" value="P:gas vesicle organization"/>
    <property type="evidence" value="ECO:0007669"/>
    <property type="project" value="InterPro"/>
</dbReference>
<organism evidence="4 5">
    <name type="scientific">Dolichospermum compactum NIES-806</name>
    <dbReference type="NCBI Taxonomy" id="1973481"/>
    <lineage>
        <taxon>Bacteria</taxon>
        <taxon>Bacillati</taxon>
        <taxon>Cyanobacteriota</taxon>
        <taxon>Cyanophyceae</taxon>
        <taxon>Nostocales</taxon>
        <taxon>Aphanizomenonaceae</taxon>
        <taxon>Dolichospermum</taxon>
        <taxon>Dolichospermum compactum</taxon>
    </lineage>
</organism>
<proteinExistence type="inferred from homology"/>
<evidence type="ECO:0000256" key="3">
    <source>
        <dbReference type="ARBA" id="ARBA00035643"/>
    </source>
</evidence>